<dbReference type="EMBL" id="KV454012">
    <property type="protein sequence ID" value="ODV96642.1"/>
    <property type="molecule type" value="Genomic_DNA"/>
</dbReference>
<keyword evidence="1" id="KW-1133">Transmembrane helix</keyword>
<evidence type="ECO:0000256" key="1">
    <source>
        <dbReference type="SAM" id="Phobius"/>
    </source>
</evidence>
<evidence type="ECO:0000313" key="3">
    <source>
        <dbReference type="Proteomes" id="UP000094236"/>
    </source>
</evidence>
<reference evidence="3" key="1">
    <citation type="submission" date="2016-05" db="EMBL/GenBank/DDBJ databases">
        <title>Comparative genomics of biotechnologically important yeasts.</title>
        <authorList>
            <consortium name="DOE Joint Genome Institute"/>
            <person name="Riley R."/>
            <person name="Haridas S."/>
            <person name="Wolfe K.H."/>
            <person name="Lopes M.R."/>
            <person name="Hittinger C.T."/>
            <person name="Goker M."/>
            <person name="Salamov A."/>
            <person name="Wisecaver J."/>
            <person name="Long T.M."/>
            <person name="Aerts A.L."/>
            <person name="Barry K."/>
            <person name="Choi C."/>
            <person name="Clum A."/>
            <person name="Coughlan A.Y."/>
            <person name="Deshpande S."/>
            <person name="Douglass A.P."/>
            <person name="Hanson S.J."/>
            <person name="Klenk H.-P."/>
            <person name="Labutti K."/>
            <person name="Lapidus A."/>
            <person name="Lindquist E."/>
            <person name="Lipzen A."/>
            <person name="Meier-Kolthoff J.P."/>
            <person name="Ohm R.A."/>
            <person name="Otillar R.P."/>
            <person name="Pangilinan J."/>
            <person name="Peng Y."/>
            <person name="Rokas A."/>
            <person name="Rosa C.A."/>
            <person name="Scheuner C."/>
            <person name="Sibirny A.A."/>
            <person name="Slot J.C."/>
            <person name="Stielow J.B."/>
            <person name="Sun H."/>
            <person name="Kurtzman C.P."/>
            <person name="Blackwell M."/>
            <person name="Grigoriev I.V."/>
            <person name="Jeffries T.W."/>
        </authorList>
    </citation>
    <scope>NUCLEOTIDE SEQUENCE [LARGE SCALE GENOMIC DNA]</scope>
    <source>
        <strain evidence="3">NRRL Y-2460</strain>
    </source>
</reference>
<accession>A0A1E4TXZ3</accession>
<proteinExistence type="predicted"/>
<evidence type="ECO:0000313" key="2">
    <source>
        <dbReference type="EMBL" id="ODV96642.1"/>
    </source>
</evidence>
<dbReference type="AlphaFoldDB" id="A0A1E4TXZ3"/>
<dbReference type="Proteomes" id="UP000094236">
    <property type="component" value="Unassembled WGS sequence"/>
</dbReference>
<keyword evidence="3" id="KW-1185">Reference proteome</keyword>
<protein>
    <recommendedName>
        <fullName evidence="4">Altered inheritance of mitochondria protein 39, mitochondrial</fullName>
    </recommendedName>
</protein>
<organism evidence="2 3">
    <name type="scientific">Pachysolen tannophilus NRRL Y-2460</name>
    <dbReference type="NCBI Taxonomy" id="669874"/>
    <lineage>
        <taxon>Eukaryota</taxon>
        <taxon>Fungi</taxon>
        <taxon>Dikarya</taxon>
        <taxon>Ascomycota</taxon>
        <taxon>Saccharomycotina</taxon>
        <taxon>Pichiomycetes</taxon>
        <taxon>Pachysolenaceae</taxon>
        <taxon>Pachysolen</taxon>
    </lineage>
</organism>
<gene>
    <name evidence="2" type="ORF">PACTADRAFT_48471</name>
</gene>
<name>A0A1E4TXZ3_PACTA</name>
<keyword evidence="1" id="KW-0812">Transmembrane</keyword>
<sequence>MKKMIVINGSARQFYHLIGVGVGSRSSNCVYRFSEVLINKRFFGNCNYGNIYYNKRPQKFRLIQKLKSLYKQGSSFRYNSSENSKKDDHLSLASEIEKNRRKLLKETIENAIATNNIKREESKFSNFTKIGIFILPFFITIACYVAYQSLVKCEDSFIPLYISKRLEIDSENNYGIDLNKLQEHTELKIIEKISSNQKVKEKFGLPLIVHHCDKFKVFLQFENFIFSGINISFKDNKPSINWIRREVPIKEKFNDILDPIGINENPGDFHIQLMNENKAGLRDYSIITEGRIPIASNYNKSIKEGAVDFNAVIEFYHNQTIKITAAKLFYEEKDGNVVIEELW</sequence>
<keyword evidence="1" id="KW-0472">Membrane</keyword>
<evidence type="ECO:0008006" key="4">
    <source>
        <dbReference type="Google" id="ProtNLM"/>
    </source>
</evidence>
<feature type="transmembrane region" description="Helical" evidence="1">
    <location>
        <begin position="127"/>
        <end position="147"/>
    </location>
</feature>
<dbReference type="OrthoDB" id="4058511at2759"/>